<dbReference type="EMBL" id="BARV01039210">
    <property type="protein sequence ID" value="GAI55137.1"/>
    <property type="molecule type" value="Genomic_DNA"/>
</dbReference>
<feature type="domain" description="Pyruvate/ketoisovalerate oxidoreductase catalytic" evidence="2">
    <location>
        <begin position="4"/>
        <end position="50"/>
    </location>
</feature>
<comment type="caution">
    <text evidence="3">The sequence shown here is derived from an EMBL/GenBank/DDBJ whole genome shotgun (WGS) entry which is preliminary data.</text>
</comment>
<sequence>VNNLKAANIVILGYILRFLPLKKEDLEESLKRQFSGENLDINLKAYKEGHKLR</sequence>
<dbReference type="InterPro" id="IPR019752">
    <property type="entry name" value="Pyrv/ketoisovalerate_OxRed_cat"/>
</dbReference>
<dbReference type="AlphaFoldDB" id="X1PFR0"/>
<evidence type="ECO:0000259" key="2">
    <source>
        <dbReference type="Pfam" id="PF01558"/>
    </source>
</evidence>
<proteinExistence type="predicted"/>
<reference evidence="3" key="1">
    <citation type="journal article" date="2014" name="Front. Microbiol.">
        <title>High frequency of phylogenetically diverse reductive dehalogenase-homologous genes in deep subseafloor sedimentary metagenomes.</title>
        <authorList>
            <person name="Kawai M."/>
            <person name="Futagami T."/>
            <person name="Toyoda A."/>
            <person name="Takaki Y."/>
            <person name="Nishi S."/>
            <person name="Hori S."/>
            <person name="Arai W."/>
            <person name="Tsubouchi T."/>
            <person name="Morono Y."/>
            <person name="Uchiyama I."/>
            <person name="Ito T."/>
            <person name="Fujiyama A."/>
            <person name="Inagaki F."/>
            <person name="Takami H."/>
        </authorList>
    </citation>
    <scope>NUCLEOTIDE SEQUENCE</scope>
    <source>
        <strain evidence="3">Expedition CK06-06</strain>
    </source>
</reference>
<evidence type="ECO:0000256" key="1">
    <source>
        <dbReference type="ARBA" id="ARBA00023002"/>
    </source>
</evidence>
<dbReference type="Pfam" id="PF01558">
    <property type="entry name" value="POR"/>
    <property type="match status" value="1"/>
</dbReference>
<organism evidence="3">
    <name type="scientific">marine sediment metagenome</name>
    <dbReference type="NCBI Taxonomy" id="412755"/>
    <lineage>
        <taxon>unclassified sequences</taxon>
        <taxon>metagenomes</taxon>
        <taxon>ecological metagenomes</taxon>
    </lineage>
</organism>
<protein>
    <recommendedName>
        <fullName evidence="2">Pyruvate/ketoisovalerate oxidoreductase catalytic domain-containing protein</fullName>
    </recommendedName>
</protein>
<name>X1PFR0_9ZZZZ</name>
<dbReference type="Gene3D" id="3.40.920.10">
    <property type="entry name" value="Pyruvate-ferredoxin oxidoreductase, PFOR, domain III"/>
    <property type="match status" value="1"/>
</dbReference>
<evidence type="ECO:0000313" key="3">
    <source>
        <dbReference type="EMBL" id="GAI55137.1"/>
    </source>
</evidence>
<accession>X1PFR0</accession>
<keyword evidence="1" id="KW-0560">Oxidoreductase</keyword>
<dbReference type="InterPro" id="IPR002869">
    <property type="entry name" value="Pyrv_flavodox_OxRed_cen"/>
</dbReference>
<dbReference type="GO" id="GO:0016903">
    <property type="term" value="F:oxidoreductase activity, acting on the aldehyde or oxo group of donors"/>
    <property type="evidence" value="ECO:0007669"/>
    <property type="project" value="InterPro"/>
</dbReference>
<gene>
    <name evidence="3" type="ORF">S06H3_60168</name>
</gene>
<feature type="non-terminal residue" evidence="3">
    <location>
        <position position="1"/>
    </location>
</feature>